<gene>
    <name evidence="1" type="ORF">LTR37_005488</name>
</gene>
<reference evidence="1" key="1">
    <citation type="submission" date="2023-07" db="EMBL/GenBank/DDBJ databases">
        <title>Black Yeasts Isolated from many extreme environments.</title>
        <authorList>
            <person name="Coleine C."/>
            <person name="Stajich J.E."/>
            <person name="Selbmann L."/>
        </authorList>
    </citation>
    <scope>NUCLEOTIDE SEQUENCE</scope>
    <source>
        <strain evidence="1">CCFEE 5714</strain>
    </source>
</reference>
<dbReference type="Proteomes" id="UP001281147">
    <property type="component" value="Unassembled WGS sequence"/>
</dbReference>
<accession>A0ACC3NKS5</accession>
<evidence type="ECO:0000313" key="2">
    <source>
        <dbReference type="Proteomes" id="UP001281147"/>
    </source>
</evidence>
<comment type="caution">
    <text evidence="1">The sequence shown here is derived from an EMBL/GenBank/DDBJ whole genome shotgun (WGS) entry which is preliminary data.</text>
</comment>
<sequence length="192" mass="20999">MAVPTSATRDHSQTLEVEINATQRDISKAYRKLALQFHPDKGGDAEKFKLIGKANDILGDPKERAQYHRTNSFGQYAAQGSAASAGDDDHDDDEAVPEEDEEFQDEGVMEDGEGLTEDDGSEPDDVSGSEYDPANGELDEEGLWAKSYEDIDLEEEGGTYVVDMGDGEELTVTEHNAICSCFFEGVHKLIDS</sequence>
<organism evidence="1 2">
    <name type="scientific">Vermiconidia calcicola</name>
    <dbReference type="NCBI Taxonomy" id="1690605"/>
    <lineage>
        <taxon>Eukaryota</taxon>
        <taxon>Fungi</taxon>
        <taxon>Dikarya</taxon>
        <taxon>Ascomycota</taxon>
        <taxon>Pezizomycotina</taxon>
        <taxon>Dothideomycetes</taxon>
        <taxon>Dothideomycetidae</taxon>
        <taxon>Mycosphaerellales</taxon>
        <taxon>Extremaceae</taxon>
        <taxon>Vermiconidia</taxon>
    </lineage>
</organism>
<keyword evidence="2" id="KW-1185">Reference proteome</keyword>
<proteinExistence type="predicted"/>
<dbReference type="EMBL" id="JAUTXU010000034">
    <property type="protein sequence ID" value="KAK3718062.1"/>
    <property type="molecule type" value="Genomic_DNA"/>
</dbReference>
<name>A0ACC3NKS5_9PEZI</name>
<evidence type="ECO:0000313" key="1">
    <source>
        <dbReference type="EMBL" id="KAK3718062.1"/>
    </source>
</evidence>
<protein>
    <submittedName>
        <fullName evidence="1">Uncharacterized protein</fullName>
    </submittedName>
</protein>